<comment type="caution">
    <text evidence="2">The sequence shown here is derived from an EMBL/GenBank/DDBJ whole genome shotgun (WGS) entry which is preliminary data.</text>
</comment>
<feature type="domain" description="TNT" evidence="1">
    <location>
        <begin position="410"/>
        <end position="494"/>
    </location>
</feature>
<dbReference type="SUPFAM" id="SSF160424">
    <property type="entry name" value="BH3703-like"/>
    <property type="match status" value="1"/>
</dbReference>
<reference evidence="3" key="1">
    <citation type="journal article" date="2019" name="Int. J. Syst. Evol. Microbiol.">
        <title>The Global Catalogue of Microorganisms (GCM) 10K type strain sequencing project: providing services to taxonomists for standard genome sequencing and annotation.</title>
        <authorList>
            <consortium name="The Broad Institute Genomics Platform"/>
            <consortium name="The Broad Institute Genome Sequencing Center for Infectious Disease"/>
            <person name="Wu L."/>
            <person name="Ma J."/>
        </authorList>
    </citation>
    <scope>NUCLEOTIDE SEQUENCE [LARGE SCALE GENOMIC DNA]</scope>
    <source>
        <strain evidence="3">CGMCC 4.7643</strain>
    </source>
</reference>
<dbReference type="Pfam" id="PF14021">
    <property type="entry name" value="TNT"/>
    <property type="match status" value="1"/>
</dbReference>
<keyword evidence="3" id="KW-1185">Reference proteome</keyword>
<dbReference type="EMBL" id="JBHUKU010000011">
    <property type="protein sequence ID" value="MFD2461126.1"/>
    <property type="molecule type" value="Genomic_DNA"/>
</dbReference>
<dbReference type="RefSeq" id="WP_378214245.1">
    <property type="nucleotide sequence ID" value="NZ_BAABHG010000018.1"/>
</dbReference>
<gene>
    <name evidence="2" type="ORF">ACFSYJ_21145</name>
</gene>
<dbReference type="InterPro" id="IPR036170">
    <property type="entry name" value="YezG-like_sf"/>
</dbReference>
<dbReference type="InterPro" id="IPR025331">
    <property type="entry name" value="TNT"/>
</dbReference>
<sequence>MIHVEQTLSPEEQRALLIDIGKLARAHRVDAALPVEVSFRQAGKHTELEVRNTAKAPELAELFTRLRAGMYTAGRGTWLQSRFTLAPEGTFDFDFALDTEPAWTEPPGQGSTAYPDELAEFPREEAHIPDWWRLRAQLPLGVVFRHARVVDSYTEGEPPKVDREPLPEAEVPLVLQYLEREAVVLAGDGLGPDIFAGDAPDEVPERYHTDGVWVWHASVPHYLRKYGVSPEPDLVAHIRANTFQPPYVEHLVRRTAEADLLGRPRPRPGRADVKRTEGDVAAELETTPNPRLADDELLIVLVRRLGEHGVWPEAYRVGERADGTWCLNFTPDGWEVAAYADGAPVAPRYFDRLEDAAQQLLGALLLHPARMTAGHETPLETAKELGDWPVQAAAGEPPLTLLRNKRITRLVAGTVVLRFGEEPGNLVHHDGVRFATTSLPLERERVVRAYRLRRPLHVITGITVAWANLPGGAVAYVLPRTIAEHESDGSLERIE</sequence>
<name>A0ABW5GJT9_9PSEU</name>
<organism evidence="2 3">
    <name type="scientific">Amycolatopsis samaneae</name>
    <dbReference type="NCBI Taxonomy" id="664691"/>
    <lineage>
        <taxon>Bacteria</taxon>
        <taxon>Bacillati</taxon>
        <taxon>Actinomycetota</taxon>
        <taxon>Actinomycetes</taxon>
        <taxon>Pseudonocardiales</taxon>
        <taxon>Pseudonocardiaceae</taxon>
        <taxon>Amycolatopsis</taxon>
    </lineage>
</organism>
<accession>A0ABW5GJT9</accession>
<evidence type="ECO:0000313" key="2">
    <source>
        <dbReference type="EMBL" id="MFD2461126.1"/>
    </source>
</evidence>
<dbReference type="Proteomes" id="UP001597419">
    <property type="component" value="Unassembled WGS sequence"/>
</dbReference>
<evidence type="ECO:0000259" key="1">
    <source>
        <dbReference type="Pfam" id="PF14021"/>
    </source>
</evidence>
<proteinExistence type="predicted"/>
<evidence type="ECO:0000313" key="3">
    <source>
        <dbReference type="Proteomes" id="UP001597419"/>
    </source>
</evidence>
<protein>
    <submittedName>
        <fullName evidence="2">TNT domain-containing protein</fullName>
    </submittedName>
</protein>